<keyword evidence="3" id="KW-1185">Reference proteome</keyword>
<evidence type="ECO:0000313" key="3">
    <source>
        <dbReference type="Proteomes" id="UP000721954"/>
    </source>
</evidence>
<proteinExistence type="predicted"/>
<gene>
    <name evidence="2" type="ORF">JW613_26425</name>
</gene>
<sequence length="170" mass="18524">MGQLGPDGKEMPPPVPSSGKVSASSPKGDLERRAEALKKLKKRIDGVISELDTSPAAKHKVSCRRVTRKSLSGESIPYAEADDLFAKYSEVHETLTLLSSNLRDQIDATGIAIKGADRGFDNLEEDEKRLFWQIQARVEATEKKLKHPDGEGDAGPKDDKPEGKSEKTGL</sequence>
<evidence type="ECO:0000313" key="2">
    <source>
        <dbReference type="EMBL" id="MBO8201808.1"/>
    </source>
</evidence>
<protein>
    <submittedName>
        <fullName evidence="2">Uncharacterized protein</fullName>
    </submittedName>
</protein>
<feature type="region of interest" description="Disordered" evidence="1">
    <location>
        <begin position="1"/>
        <end position="33"/>
    </location>
</feature>
<dbReference type="EMBL" id="JAFFZM010000018">
    <property type="protein sequence ID" value="MBO8201808.1"/>
    <property type="molecule type" value="Genomic_DNA"/>
</dbReference>
<dbReference type="GeneID" id="96262162"/>
<feature type="region of interest" description="Disordered" evidence="1">
    <location>
        <begin position="141"/>
        <end position="170"/>
    </location>
</feature>
<accession>A0ABS3Y2E3</accession>
<reference evidence="2 3" key="1">
    <citation type="submission" date="2021-02" db="EMBL/GenBank/DDBJ databases">
        <title>Streptomyces spirodelae sp. nov., isolated from duckweed.</title>
        <authorList>
            <person name="Saimee Y."/>
            <person name="Duangmal K."/>
        </authorList>
    </citation>
    <scope>NUCLEOTIDE SEQUENCE [LARGE SCALE GENOMIC DNA]</scope>
    <source>
        <strain evidence="2 3">DSM 42105</strain>
    </source>
</reference>
<dbReference type="Proteomes" id="UP000721954">
    <property type="component" value="Unassembled WGS sequence"/>
</dbReference>
<dbReference type="RefSeq" id="WP_209213417.1">
    <property type="nucleotide sequence ID" value="NZ_JAFFZM010000018.1"/>
</dbReference>
<organism evidence="2 3">
    <name type="scientific">Streptomyces smyrnaeus</name>
    <dbReference type="NCBI Taxonomy" id="1387713"/>
    <lineage>
        <taxon>Bacteria</taxon>
        <taxon>Bacillati</taxon>
        <taxon>Actinomycetota</taxon>
        <taxon>Actinomycetes</taxon>
        <taxon>Kitasatosporales</taxon>
        <taxon>Streptomycetaceae</taxon>
        <taxon>Streptomyces</taxon>
    </lineage>
</organism>
<name>A0ABS3Y2E3_9ACTN</name>
<comment type="caution">
    <text evidence="2">The sequence shown here is derived from an EMBL/GenBank/DDBJ whole genome shotgun (WGS) entry which is preliminary data.</text>
</comment>
<evidence type="ECO:0000256" key="1">
    <source>
        <dbReference type="SAM" id="MobiDB-lite"/>
    </source>
</evidence>